<reference evidence="2" key="1">
    <citation type="submission" date="2020-05" db="EMBL/GenBank/DDBJ databases">
        <authorList>
            <person name="Chiriac C."/>
            <person name="Salcher M."/>
            <person name="Ghai R."/>
            <person name="Kavagutti S V."/>
        </authorList>
    </citation>
    <scope>NUCLEOTIDE SEQUENCE</scope>
</reference>
<dbReference type="InterPro" id="IPR036282">
    <property type="entry name" value="Glutathione-S-Trfase_C_sf"/>
</dbReference>
<accession>A0A6J7EJQ6</accession>
<dbReference type="Gene3D" id="1.20.1050.10">
    <property type="match status" value="1"/>
</dbReference>
<dbReference type="PANTHER" id="PTHR42673">
    <property type="entry name" value="MALEYLACETOACETATE ISOMERASE"/>
    <property type="match status" value="1"/>
</dbReference>
<organism evidence="2">
    <name type="scientific">freshwater metagenome</name>
    <dbReference type="NCBI Taxonomy" id="449393"/>
    <lineage>
        <taxon>unclassified sequences</taxon>
        <taxon>metagenomes</taxon>
        <taxon>ecological metagenomes</taxon>
    </lineage>
</organism>
<evidence type="ECO:0000313" key="2">
    <source>
        <dbReference type="EMBL" id="CAB4881918.1"/>
    </source>
</evidence>
<dbReference type="PANTHER" id="PTHR42673:SF4">
    <property type="entry name" value="MALEYLACETOACETATE ISOMERASE"/>
    <property type="match status" value="1"/>
</dbReference>
<dbReference type="GO" id="GO:0006559">
    <property type="term" value="P:L-phenylalanine catabolic process"/>
    <property type="evidence" value="ECO:0007669"/>
    <property type="project" value="TreeGrafter"/>
</dbReference>
<dbReference type="CDD" id="cd00570">
    <property type="entry name" value="GST_N_family"/>
    <property type="match status" value="1"/>
</dbReference>
<dbReference type="InterPro" id="IPR036249">
    <property type="entry name" value="Thioredoxin-like_sf"/>
</dbReference>
<dbReference type="SUPFAM" id="SSF52833">
    <property type="entry name" value="Thioredoxin-like"/>
    <property type="match status" value="1"/>
</dbReference>
<dbReference type="GO" id="GO:0004364">
    <property type="term" value="F:glutathione transferase activity"/>
    <property type="evidence" value="ECO:0007669"/>
    <property type="project" value="TreeGrafter"/>
</dbReference>
<dbReference type="AlphaFoldDB" id="A0A6J7EJQ6"/>
<dbReference type="PROSITE" id="PS51354">
    <property type="entry name" value="GLUTAREDOXIN_2"/>
    <property type="match status" value="1"/>
</dbReference>
<dbReference type="EMBL" id="CAFBLQ010000193">
    <property type="protein sequence ID" value="CAB4881918.1"/>
    <property type="molecule type" value="Genomic_DNA"/>
</dbReference>
<feature type="domain" description="GST N-terminal" evidence="1">
    <location>
        <begin position="1"/>
        <end position="79"/>
    </location>
</feature>
<dbReference type="InterPro" id="IPR004045">
    <property type="entry name" value="Glutathione_S-Trfase_N"/>
</dbReference>
<proteinExistence type="predicted"/>
<dbReference type="SUPFAM" id="SSF47616">
    <property type="entry name" value="GST C-terminal domain-like"/>
    <property type="match status" value="1"/>
</dbReference>
<dbReference type="GO" id="GO:0006749">
    <property type="term" value="P:glutathione metabolic process"/>
    <property type="evidence" value="ECO:0007669"/>
    <property type="project" value="TreeGrafter"/>
</dbReference>
<dbReference type="Gene3D" id="3.40.30.10">
    <property type="entry name" value="Glutaredoxin"/>
    <property type="match status" value="1"/>
</dbReference>
<dbReference type="Pfam" id="PF13417">
    <property type="entry name" value="GST_N_3"/>
    <property type="match status" value="1"/>
</dbReference>
<dbReference type="PROSITE" id="PS50404">
    <property type="entry name" value="GST_NTER"/>
    <property type="match status" value="1"/>
</dbReference>
<gene>
    <name evidence="2" type="ORF">UFOPK3423_01430</name>
</gene>
<name>A0A6J7EJQ6_9ZZZZ</name>
<protein>
    <submittedName>
        <fullName evidence="2">Unannotated protein</fullName>
    </submittedName>
</protein>
<dbReference type="GO" id="GO:0016034">
    <property type="term" value="F:maleylacetoacetate isomerase activity"/>
    <property type="evidence" value="ECO:0007669"/>
    <property type="project" value="TreeGrafter"/>
</dbReference>
<evidence type="ECO:0000259" key="1">
    <source>
        <dbReference type="PROSITE" id="PS50404"/>
    </source>
</evidence>
<sequence length="244" mass="26164">MNVRLYVVNGSHPCATVRAALELKGISYATVELIPPLHAPVMRVLFGRRTVPAAKIDGEKISGSRAILRRLDELVPEPALLPREAAARDRVLAAEAWGDEILQPLVRRILWPTFRDHPEAMASFQTGSRLPAMPVGVLKLIAPGATRIEMRLNGATDATYATDLRALPALLDQVDAWIAEGVLGGAEANVADLQIAPSLRLLMSFGDLRTLIEPRPAGALALRLFADFPGDAPSGLIPPALLAS</sequence>